<evidence type="ECO:0000256" key="4">
    <source>
        <dbReference type="ARBA" id="ARBA00022825"/>
    </source>
</evidence>
<keyword evidence="5" id="KW-0472">Membrane</keyword>
<proteinExistence type="inferred from homology"/>
<keyword evidence="4" id="KW-0720">Serine protease</keyword>
<keyword evidence="2" id="KW-0645">Protease</keyword>
<evidence type="ECO:0000259" key="6">
    <source>
        <dbReference type="Pfam" id="PF01343"/>
    </source>
</evidence>
<dbReference type="PRINTS" id="PR00127">
    <property type="entry name" value="CLPPROTEASEP"/>
</dbReference>
<dbReference type="GO" id="GO:0006508">
    <property type="term" value="P:proteolysis"/>
    <property type="evidence" value="ECO:0007669"/>
    <property type="project" value="UniProtKB-KW"/>
</dbReference>
<dbReference type="GO" id="GO:0004252">
    <property type="term" value="F:serine-type endopeptidase activity"/>
    <property type="evidence" value="ECO:0007669"/>
    <property type="project" value="InterPro"/>
</dbReference>
<dbReference type="STRING" id="207559.Dde_0508"/>
<evidence type="ECO:0000256" key="1">
    <source>
        <dbReference type="ARBA" id="ARBA00008683"/>
    </source>
</evidence>
<accession>Q315T7</accession>
<comment type="similarity">
    <text evidence="1">Belongs to the peptidase S49 family.</text>
</comment>
<dbReference type="InterPro" id="IPR001907">
    <property type="entry name" value="ClpP"/>
</dbReference>
<keyword evidence="5" id="KW-0812">Transmembrane</keyword>
<dbReference type="Pfam" id="PF01343">
    <property type="entry name" value="Peptidase_S49"/>
    <property type="match status" value="1"/>
</dbReference>
<feature type="domain" description="Peptidase S49" evidence="6">
    <location>
        <begin position="106"/>
        <end position="252"/>
    </location>
</feature>
<dbReference type="Gene3D" id="3.90.226.10">
    <property type="entry name" value="2-enoyl-CoA Hydratase, Chain A, domain 1"/>
    <property type="match status" value="1"/>
</dbReference>
<protein>
    <submittedName>
        <fullName evidence="7">Signal peptide peptidase SppA, 36K type</fullName>
    </submittedName>
</protein>
<dbReference type="InterPro" id="IPR029045">
    <property type="entry name" value="ClpP/crotonase-like_dom_sf"/>
</dbReference>
<sequence>MQQTTRLTFSQRHPFLFGMMLILVAVALFWGAMATLRLLFGDEDFSGGQRLGLINVQGMLLDTTPYVDFAEELRRDPDVRGVLLRVNSPGGAVAPSQELHDAVKRLATSKPVVVSMGAAAASGGYYISVPATRIVANPSTLTASIGVKMEMGNVHELMKALGIHHVALTSGELKNAGSPFAEMTPREREYLQSVVMDMYDQFVQAVAEGRHLPPEDVRLVADGRAMTGRQALQAGLVDMLGDRHTAMQELLRLCNATGELPVQAGPEEKRSILRELFLSVLPAGVISGMDDAPYRFFF</sequence>
<evidence type="ECO:0000313" key="8">
    <source>
        <dbReference type="Proteomes" id="UP000002710"/>
    </source>
</evidence>
<dbReference type="GO" id="GO:0004176">
    <property type="term" value="F:ATP-dependent peptidase activity"/>
    <property type="evidence" value="ECO:0007669"/>
    <property type="project" value="InterPro"/>
</dbReference>
<evidence type="ECO:0000256" key="3">
    <source>
        <dbReference type="ARBA" id="ARBA00022801"/>
    </source>
</evidence>
<dbReference type="KEGG" id="dde:Dde_0508"/>
<feature type="transmembrane region" description="Helical" evidence="5">
    <location>
        <begin position="15"/>
        <end position="40"/>
    </location>
</feature>
<evidence type="ECO:0000256" key="2">
    <source>
        <dbReference type="ARBA" id="ARBA00022670"/>
    </source>
</evidence>
<dbReference type="InterPro" id="IPR047272">
    <property type="entry name" value="S49_SppA_C"/>
</dbReference>
<keyword evidence="5" id="KW-1133">Transmembrane helix</keyword>
<dbReference type="HOGENOM" id="CLU_046540_0_0_7"/>
<dbReference type="eggNOG" id="COG0616">
    <property type="taxonomic scope" value="Bacteria"/>
</dbReference>
<dbReference type="Proteomes" id="UP000002710">
    <property type="component" value="Chromosome"/>
</dbReference>
<name>Q315T7_OLEA2</name>
<evidence type="ECO:0000313" key="7">
    <source>
        <dbReference type="EMBL" id="ABB37309.2"/>
    </source>
</evidence>
<gene>
    <name evidence="7" type="ordered locus">Dde_0508</name>
</gene>
<dbReference type="PANTHER" id="PTHR42987:SF7">
    <property type="entry name" value="SIGNAL PEPTIDE PEPTIDASE SPPA-RELATED"/>
    <property type="match status" value="1"/>
</dbReference>
<dbReference type="CDD" id="cd07023">
    <property type="entry name" value="S49_Sppa_N_C"/>
    <property type="match status" value="1"/>
</dbReference>
<dbReference type="SUPFAM" id="SSF52096">
    <property type="entry name" value="ClpP/crotonase"/>
    <property type="match status" value="1"/>
</dbReference>
<dbReference type="PANTHER" id="PTHR42987">
    <property type="entry name" value="PEPTIDASE S49"/>
    <property type="match status" value="1"/>
</dbReference>
<keyword evidence="3" id="KW-0378">Hydrolase</keyword>
<dbReference type="AlphaFoldDB" id="Q315T7"/>
<dbReference type="RefSeq" id="WP_011366630.1">
    <property type="nucleotide sequence ID" value="NC_007519.1"/>
</dbReference>
<keyword evidence="8" id="KW-1185">Reference proteome</keyword>
<dbReference type="InterPro" id="IPR002142">
    <property type="entry name" value="Peptidase_S49"/>
</dbReference>
<dbReference type="Gene3D" id="6.20.330.10">
    <property type="match status" value="1"/>
</dbReference>
<dbReference type="NCBIfam" id="TIGR00706">
    <property type="entry name" value="SppA_dom"/>
    <property type="match status" value="1"/>
</dbReference>
<dbReference type="InterPro" id="IPR004635">
    <property type="entry name" value="Pept_S49_SppA"/>
</dbReference>
<reference evidence="7 8" key="1">
    <citation type="journal article" date="2011" name="J. Bacteriol.">
        <title>Complete genome sequence and updated annotation of Desulfovibrio alaskensis G20.</title>
        <authorList>
            <person name="Hauser L.J."/>
            <person name="Land M.L."/>
            <person name="Brown S.D."/>
            <person name="Larimer F."/>
            <person name="Keller K.L."/>
            <person name="Rapp-Giles B.J."/>
            <person name="Price M.N."/>
            <person name="Lin M."/>
            <person name="Bruce D.C."/>
            <person name="Detter J.C."/>
            <person name="Tapia R."/>
            <person name="Han C.S."/>
            <person name="Goodwin L.A."/>
            <person name="Cheng J.F."/>
            <person name="Pitluck S."/>
            <person name="Copeland A."/>
            <person name="Lucas S."/>
            <person name="Nolan M."/>
            <person name="Lapidus A.L."/>
            <person name="Palumbo A.V."/>
            <person name="Wall J.D."/>
        </authorList>
    </citation>
    <scope>NUCLEOTIDE SEQUENCE [LARGE SCALE GENOMIC DNA]</scope>
    <source>
        <strain evidence="8">ATCC BAA 1058 / DSM 17464 / G20</strain>
    </source>
</reference>
<organism evidence="7 8">
    <name type="scientific">Oleidesulfovibrio alaskensis (strain ATCC BAA-1058 / DSM 17464 / G20)</name>
    <name type="common">Desulfovibrio alaskensis</name>
    <dbReference type="NCBI Taxonomy" id="207559"/>
    <lineage>
        <taxon>Bacteria</taxon>
        <taxon>Pseudomonadati</taxon>
        <taxon>Thermodesulfobacteriota</taxon>
        <taxon>Desulfovibrionia</taxon>
        <taxon>Desulfovibrionales</taxon>
        <taxon>Desulfovibrionaceae</taxon>
        <taxon>Oleidesulfovibrio</taxon>
    </lineage>
</organism>
<evidence type="ECO:0000256" key="5">
    <source>
        <dbReference type="SAM" id="Phobius"/>
    </source>
</evidence>
<dbReference type="EMBL" id="CP000112">
    <property type="protein sequence ID" value="ABB37309.2"/>
    <property type="molecule type" value="Genomic_DNA"/>
</dbReference>